<comment type="caution">
    <text evidence="2">The sequence shown here is derived from an EMBL/GenBank/DDBJ whole genome shotgun (WGS) entry which is preliminary data.</text>
</comment>
<dbReference type="EMBL" id="JACEFO010000153">
    <property type="protein sequence ID" value="KAF8779875.1"/>
    <property type="molecule type" value="Genomic_DNA"/>
</dbReference>
<feature type="region of interest" description="Disordered" evidence="1">
    <location>
        <begin position="49"/>
        <end position="70"/>
    </location>
</feature>
<sequence>MGIYGPYAAVNETYAAVPIRRIILRGPRAGHEASFTTPYENPRRCQIRSRRHGGTDAASSPEIKAPGKYKTCDTNKRVAVSDLGARVHRPHHTPWPTRRRPSVTHDSGGGTEQGLPYAHRGSETSHRAPAAGGARAARQTGHRVNKTGSSFVDPARENTKLIGIACPVADSFRVICPKFCLLGPNRRGGAHFPPPWNQEAHDCRGRISAVFAAASRPPSAVWVCLTEMGSLCLHEALSGVTSSTVLIFLPAAGLPTHQEKKRPITTKSQKKATPPSNSNSNTRNSLAVEVELTNHHARRPSQIPLAKSAAKKQENLPENPDPIDQTDAYYYSAPRGPYRTQARPPTARTRRQPGPSQAPLAAARLPPSLRMASQATSKKSNRFAAPPPRARTIRETPLRPRLTPSIYTPTRARPLTMAAALSAVGSVVFAGEVMGNKKARSGKAEVARCRRHPRHHRQQGAGVCACCLRERLSGLSLPESLPSVVRGGGEEEDACCYGGEEGASSCSGASTGYSTDCSSAASSEYGSPGEEEPAFHDEMRRAARVSLLMRHERVVGDADAVAVFLAARREQRRKATTSFWAKLIQATRGGGGGRKEEACSLAAARGKAIEERGAAAANKWVLF</sequence>
<dbReference type="PANTHER" id="PTHR34046:SF13">
    <property type="entry name" value="OS02G0758200 PROTEIN"/>
    <property type="match status" value="1"/>
</dbReference>
<evidence type="ECO:0000313" key="2">
    <source>
        <dbReference type="EMBL" id="KAF8779875.1"/>
    </source>
</evidence>
<feature type="compositionally biased region" description="Low complexity" evidence="1">
    <location>
        <begin position="339"/>
        <end position="364"/>
    </location>
</feature>
<feature type="region of interest" description="Disordered" evidence="1">
    <location>
        <begin position="88"/>
        <end position="152"/>
    </location>
</feature>
<organism evidence="2 3">
    <name type="scientific">Digitaria exilis</name>
    <dbReference type="NCBI Taxonomy" id="1010633"/>
    <lineage>
        <taxon>Eukaryota</taxon>
        <taxon>Viridiplantae</taxon>
        <taxon>Streptophyta</taxon>
        <taxon>Embryophyta</taxon>
        <taxon>Tracheophyta</taxon>
        <taxon>Spermatophyta</taxon>
        <taxon>Magnoliopsida</taxon>
        <taxon>Liliopsida</taxon>
        <taxon>Poales</taxon>
        <taxon>Poaceae</taxon>
        <taxon>PACMAD clade</taxon>
        <taxon>Panicoideae</taxon>
        <taxon>Panicodae</taxon>
        <taxon>Paniceae</taxon>
        <taxon>Anthephorinae</taxon>
        <taxon>Digitaria</taxon>
    </lineage>
</organism>
<dbReference type="PANTHER" id="PTHR34046">
    <property type="entry name" value="OS06G0218800 PROTEIN"/>
    <property type="match status" value="1"/>
</dbReference>
<dbReference type="Proteomes" id="UP000636709">
    <property type="component" value="Unassembled WGS sequence"/>
</dbReference>
<proteinExistence type="predicted"/>
<accession>A0A835KZI0</accession>
<evidence type="ECO:0000313" key="3">
    <source>
        <dbReference type="Proteomes" id="UP000636709"/>
    </source>
</evidence>
<name>A0A835KZI0_9POAL</name>
<gene>
    <name evidence="2" type="ORF">HU200_002142</name>
</gene>
<feature type="region of interest" description="Disordered" evidence="1">
    <location>
        <begin position="258"/>
        <end position="364"/>
    </location>
</feature>
<dbReference type="OrthoDB" id="1101370at2759"/>
<feature type="compositionally biased region" description="Low complexity" evidence="1">
    <location>
        <begin position="273"/>
        <end position="285"/>
    </location>
</feature>
<reference evidence="2" key="1">
    <citation type="submission" date="2020-07" db="EMBL/GenBank/DDBJ databases">
        <title>Genome sequence and genetic diversity analysis of an under-domesticated orphan crop, white fonio (Digitaria exilis).</title>
        <authorList>
            <person name="Bennetzen J.L."/>
            <person name="Chen S."/>
            <person name="Ma X."/>
            <person name="Wang X."/>
            <person name="Yssel A.E.J."/>
            <person name="Chaluvadi S.R."/>
            <person name="Johnson M."/>
            <person name="Gangashetty P."/>
            <person name="Hamidou F."/>
            <person name="Sanogo M.D."/>
            <person name="Zwaenepoel A."/>
            <person name="Wallace J."/>
            <person name="Van De Peer Y."/>
            <person name="Van Deynze A."/>
        </authorList>
    </citation>
    <scope>NUCLEOTIDE SEQUENCE</scope>
    <source>
        <tissue evidence="2">Leaves</tissue>
    </source>
</reference>
<feature type="compositionally biased region" description="Low complexity" evidence="1">
    <location>
        <begin position="127"/>
        <end position="138"/>
    </location>
</feature>
<keyword evidence="3" id="KW-1185">Reference proteome</keyword>
<protein>
    <submittedName>
        <fullName evidence="2">Uncharacterized protein</fullName>
    </submittedName>
</protein>
<feature type="compositionally biased region" description="Basic residues" evidence="1">
    <location>
        <begin position="88"/>
        <end position="102"/>
    </location>
</feature>
<dbReference type="AlphaFoldDB" id="A0A835KZI0"/>
<evidence type="ECO:0000256" key="1">
    <source>
        <dbReference type="SAM" id="MobiDB-lite"/>
    </source>
</evidence>